<dbReference type="GO" id="GO:0003676">
    <property type="term" value="F:nucleic acid binding"/>
    <property type="evidence" value="ECO:0007669"/>
    <property type="project" value="InterPro"/>
</dbReference>
<sequence>MTLPKQEAQKIITDHSEIRILERRLHVEICQKCWEYSHTTKKCTGPDRCRLCFKCGEEGHSARDCKNSESCPVCHKADHRAGKMREVQRVPRQKITELTITKFLQVNLNRCYEAHDLLIVTANQLDIDVLAVSGFV</sequence>
<keyword evidence="3" id="KW-1185">Reference proteome</keyword>
<dbReference type="InterPro" id="IPR001878">
    <property type="entry name" value="Znf_CCHC"/>
</dbReference>
<dbReference type="SMART" id="SM00343">
    <property type="entry name" value="ZnF_C2HC"/>
    <property type="match status" value="2"/>
</dbReference>
<organism evidence="2 3">
    <name type="scientific">Ceutorhynchus assimilis</name>
    <name type="common">cabbage seed weevil</name>
    <dbReference type="NCBI Taxonomy" id="467358"/>
    <lineage>
        <taxon>Eukaryota</taxon>
        <taxon>Metazoa</taxon>
        <taxon>Ecdysozoa</taxon>
        <taxon>Arthropoda</taxon>
        <taxon>Hexapoda</taxon>
        <taxon>Insecta</taxon>
        <taxon>Pterygota</taxon>
        <taxon>Neoptera</taxon>
        <taxon>Endopterygota</taxon>
        <taxon>Coleoptera</taxon>
        <taxon>Polyphaga</taxon>
        <taxon>Cucujiformia</taxon>
        <taxon>Curculionidae</taxon>
        <taxon>Ceutorhynchinae</taxon>
        <taxon>Ceutorhynchus</taxon>
    </lineage>
</organism>
<name>A0A9N9QIK5_9CUCU</name>
<dbReference type="GO" id="GO:0008270">
    <property type="term" value="F:zinc ion binding"/>
    <property type="evidence" value="ECO:0007669"/>
    <property type="project" value="InterPro"/>
</dbReference>
<dbReference type="Gene3D" id="4.10.60.10">
    <property type="entry name" value="Zinc finger, CCHC-type"/>
    <property type="match status" value="1"/>
</dbReference>
<dbReference type="Proteomes" id="UP001152799">
    <property type="component" value="Chromosome 3"/>
</dbReference>
<proteinExistence type="predicted"/>
<reference evidence="2" key="1">
    <citation type="submission" date="2022-01" db="EMBL/GenBank/DDBJ databases">
        <authorList>
            <person name="King R."/>
        </authorList>
    </citation>
    <scope>NUCLEOTIDE SEQUENCE</scope>
</reference>
<dbReference type="Pfam" id="PF00098">
    <property type="entry name" value="zf-CCHC"/>
    <property type="match status" value="1"/>
</dbReference>
<protein>
    <recommendedName>
        <fullName evidence="1">CCHC-type domain-containing protein</fullName>
    </recommendedName>
</protein>
<feature type="domain" description="CCHC-type" evidence="1">
    <location>
        <begin position="51"/>
        <end position="67"/>
    </location>
</feature>
<dbReference type="InterPro" id="IPR036875">
    <property type="entry name" value="Znf_CCHC_sf"/>
</dbReference>
<dbReference type="OrthoDB" id="6777962at2759"/>
<accession>A0A9N9QIK5</accession>
<dbReference type="AlphaFoldDB" id="A0A9N9QIK5"/>
<gene>
    <name evidence="2" type="ORF">CEUTPL_LOCUS7238</name>
</gene>
<evidence type="ECO:0000313" key="3">
    <source>
        <dbReference type="Proteomes" id="UP001152799"/>
    </source>
</evidence>
<feature type="domain" description="CCHC-type" evidence="1">
    <location>
        <begin position="29"/>
        <end position="45"/>
    </location>
</feature>
<dbReference type="EMBL" id="OU892279">
    <property type="protein sequence ID" value="CAG9766662.1"/>
    <property type="molecule type" value="Genomic_DNA"/>
</dbReference>
<evidence type="ECO:0000313" key="2">
    <source>
        <dbReference type="EMBL" id="CAG9766662.1"/>
    </source>
</evidence>
<dbReference type="SUPFAM" id="SSF57756">
    <property type="entry name" value="Retrovirus zinc finger-like domains"/>
    <property type="match status" value="1"/>
</dbReference>
<evidence type="ECO:0000259" key="1">
    <source>
        <dbReference type="SMART" id="SM00343"/>
    </source>
</evidence>